<dbReference type="Pfam" id="PF04246">
    <property type="entry name" value="RseC_MucC"/>
    <property type="match status" value="1"/>
</dbReference>
<dbReference type="Proteomes" id="UP000003422">
    <property type="component" value="Unassembled WGS sequence"/>
</dbReference>
<keyword evidence="3" id="KW-1185">Reference proteome</keyword>
<evidence type="ECO:0000256" key="1">
    <source>
        <dbReference type="SAM" id="Phobius"/>
    </source>
</evidence>
<protein>
    <submittedName>
        <fullName evidence="2">Sigma-E factor regulator</fullName>
    </submittedName>
</protein>
<dbReference type="InterPro" id="IPR026268">
    <property type="entry name" value="RseC"/>
</dbReference>
<proteinExistence type="predicted"/>
<comment type="caution">
    <text evidence="2">The sequence shown here is derived from an EMBL/GenBank/DDBJ whole genome shotgun (WGS) entry which is preliminary data.</text>
</comment>
<gene>
    <name evidence="2" type="ORF">HMPREF9129_1752</name>
</gene>
<keyword evidence="1" id="KW-1133">Transmembrane helix</keyword>
<organism evidence="2 3">
    <name type="scientific">Peptoniphilus indolicus ATCC 29427</name>
    <dbReference type="NCBI Taxonomy" id="997350"/>
    <lineage>
        <taxon>Bacteria</taxon>
        <taxon>Bacillati</taxon>
        <taxon>Bacillota</taxon>
        <taxon>Tissierellia</taxon>
        <taxon>Tissierellales</taxon>
        <taxon>Peptoniphilaceae</taxon>
        <taxon>Peptoniphilus</taxon>
    </lineage>
</organism>
<name>G4D5S2_9FIRM</name>
<dbReference type="HOGENOM" id="CLU_124911_2_0_9"/>
<dbReference type="InterPro" id="IPR007359">
    <property type="entry name" value="SigmaE_reg_RseC_MucC"/>
</dbReference>
<keyword evidence="1" id="KW-0472">Membrane</keyword>
<evidence type="ECO:0000313" key="3">
    <source>
        <dbReference type="Proteomes" id="UP000003422"/>
    </source>
</evidence>
<reference evidence="2 3" key="1">
    <citation type="submission" date="2011-06" db="EMBL/GenBank/DDBJ databases">
        <authorList>
            <person name="Muzny D."/>
            <person name="Qin X."/>
            <person name="Deng J."/>
            <person name="Jiang H."/>
            <person name="Liu Y."/>
            <person name="Qu J."/>
            <person name="Song X.-Z."/>
            <person name="Zhang L."/>
            <person name="Thornton R."/>
            <person name="Coyle M."/>
            <person name="Francisco L."/>
            <person name="Jackson L."/>
            <person name="Javaid M."/>
            <person name="Korchina V."/>
            <person name="Kovar C."/>
            <person name="Mata R."/>
            <person name="Mathew T."/>
            <person name="Ngo R."/>
            <person name="Nguyen L."/>
            <person name="Nguyen N."/>
            <person name="Okwuonu G."/>
            <person name="Ongeri F."/>
            <person name="Pham C."/>
            <person name="Simmons D."/>
            <person name="Wilczek-Boney K."/>
            <person name="Hale W."/>
            <person name="Jakkamsetti A."/>
            <person name="Pham P."/>
            <person name="Ruth R."/>
            <person name="San Lucas F."/>
            <person name="Warren J."/>
            <person name="Zhang J."/>
            <person name="Zhao Z."/>
            <person name="Zhou C."/>
            <person name="Zhu D."/>
            <person name="Lee S."/>
            <person name="Bess C."/>
            <person name="Blankenburg K."/>
            <person name="Forbes L."/>
            <person name="Fu Q."/>
            <person name="Gubbala S."/>
            <person name="Hirani K."/>
            <person name="Jayaseelan J.C."/>
            <person name="Lara F."/>
            <person name="Munidasa M."/>
            <person name="Palculict T."/>
            <person name="Patil S."/>
            <person name="Pu L.-L."/>
            <person name="Saada N."/>
            <person name="Tang L."/>
            <person name="Weissenberger G."/>
            <person name="Zhu Y."/>
            <person name="Hemphill L."/>
            <person name="Shang Y."/>
            <person name="Youmans B."/>
            <person name="Ayvaz T."/>
            <person name="Ross M."/>
            <person name="Santibanez J."/>
            <person name="Aqrawi P."/>
            <person name="Gross S."/>
            <person name="Joshi V."/>
            <person name="Fowler G."/>
            <person name="Nazareth L."/>
            <person name="Reid J."/>
            <person name="Worley K."/>
            <person name="Petrosino J."/>
            <person name="Highlander S."/>
            <person name="Gibbs R."/>
        </authorList>
    </citation>
    <scope>NUCLEOTIDE SEQUENCE [LARGE SCALE GENOMIC DNA]</scope>
    <source>
        <strain evidence="2 3">ATCC 29427</strain>
    </source>
</reference>
<sequence length="140" mass="15276">MLELKNSGIVINVDGDYLDIVSIRESACGGSCESCGAHCGSKAETLRLLNTIEAEIGDRVELEINSSKVLGYISLVYGVPLITFIISVITSFVILGESKQIWCFLIGLISIAISYSVIRKIDGNLKNTNSEIKIRKISYE</sequence>
<dbReference type="PIRSF" id="PIRSF004923">
    <property type="entry name" value="RseC"/>
    <property type="match status" value="1"/>
</dbReference>
<dbReference type="PANTHER" id="PTHR35867">
    <property type="entry name" value="PROTEIN RSEC"/>
    <property type="match status" value="1"/>
</dbReference>
<dbReference type="PATRIC" id="fig|997350.3.peg.1680"/>
<dbReference type="STRING" id="997350.HMPREF9129_1752"/>
<dbReference type="PANTHER" id="PTHR35867:SF1">
    <property type="entry name" value="PROTEIN RSEC"/>
    <property type="match status" value="1"/>
</dbReference>
<dbReference type="OrthoDB" id="1734233at2"/>
<dbReference type="EMBL" id="AGBB01000171">
    <property type="protein sequence ID" value="EGY78397.1"/>
    <property type="molecule type" value="Genomic_DNA"/>
</dbReference>
<evidence type="ECO:0000313" key="2">
    <source>
        <dbReference type="EMBL" id="EGY78397.1"/>
    </source>
</evidence>
<accession>G4D5S2</accession>
<dbReference type="AlphaFoldDB" id="G4D5S2"/>
<feature type="transmembrane region" description="Helical" evidence="1">
    <location>
        <begin position="69"/>
        <end position="95"/>
    </location>
</feature>
<keyword evidence="1" id="KW-0812">Transmembrane</keyword>
<dbReference type="eggNOG" id="COG3086">
    <property type="taxonomic scope" value="Bacteria"/>
</dbReference>
<feature type="transmembrane region" description="Helical" evidence="1">
    <location>
        <begin position="101"/>
        <end position="118"/>
    </location>
</feature>